<reference evidence="3" key="1">
    <citation type="journal article" date="2022" name="Syst. Appl. Microbiol.">
        <title>Natronocalculus amylovorans gen. nov., sp. nov., and Natranaeroarchaeum aerophilus sp. nov., dominant culturable amylolytic natronoarchaea from hypersaline soda lakes in southwestern Siberia.</title>
        <authorList>
            <person name="Sorokin D.Y."/>
            <person name="Elcheninov A.G."/>
            <person name="Khizhniak T.V."/>
            <person name="Koenen M."/>
            <person name="Bale N.J."/>
            <person name="Damste J.S.S."/>
            <person name="Kublanov I.V."/>
        </authorList>
    </citation>
    <scope>NUCLEOTIDE SEQUENCE</scope>
    <source>
        <strain evidence="3">AArc-St2</strain>
    </source>
</reference>
<organism evidence="3 4">
    <name type="scientific">Natronocalculus amylovorans</name>
    <dbReference type="NCBI Taxonomy" id="2917812"/>
    <lineage>
        <taxon>Archaea</taxon>
        <taxon>Methanobacteriati</taxon>
        <taxon>Methanobacteriota</taxon>
        <taxon>Stenosarchaea group</taxon>
        <taxon>Halobacteria</taxon>
        <taxon>Halobacteriales</taxon>
        <taxon>Haloferacaceae</taxon>
        <taxon>Natronocalculus</taxon>
    </lineage>
</organism>
<gene>
    <name evidence="3" type="ORF">AArcSt2_05875</name>
</gene>
<accession>A0AAE3FX07</accession>
<dbReference type="Pfam" id="PF25953">
    <property type="entry name" value="DUF7991"/>
    <property type="match status" value="1"/>
</dbReference>
<reference evidence="3" key="2">
    <citation type="submission" date="2022-02" db="EMBL/GenBank/DDBJ databases">
        <authorList>
            <person name="Elcheninov A.G."/>
            <person name="Sorokin D.Y."/>
            <person name="Kublanov I.V."/>
        </authorList>
    </citation>
    <scope>NUCLEOTIDE SEQUENCE</scope>
    <source>
        <strain evidence="3">AArc-St2</strain>
    </source>
</reference>
<feature type="transmembrane region" description="Helical" evidence="1">
    <location>
        <begin position="72"/>
        <end position="93"/>
    </location>
</feature>
<keyword evidence="1" id="KW-0472">Membrane</keyword>
<feature type="domain" description="DUF7991" evidence="2">
    <location>
        <begin position="1"/>
        <end position="104"/>
    </location>
</feature>
<keyword evidence="1" id="KW-0812">Transmembrane</keyword>
<evidence type="ECO:0000313" key="4">
    <source>
        <dbReference type="Proteomes" id="UP001203207"/>
    </source>
</evidence>
<evidence type="ECO:0000259" key="2">
    <source>
        <dbReference type="Pfam" id="PF25953"/>
    </source>
</evidence>
<protein>
    <recommendedName>
        <fullName evidence="2">DUF7991 domain-containing protein</fullName>
    </recommendedName>
</protein>
<proteinExistence type="predicted"/>
<evidence type="ECO:0000256" key="1">
    <source>
        <dbReference type="SAM" id="Phobius"/>
    </source>
</evidence>
<dbReference type="Proteomes" id="UP001203207">
    <property type="component" value="Unassembled WGS sequence"/>
</dbReference>
<dbReference type="AlphaFoldDB" id="A0AAE3FX07"/>
<comment type="caution">
    <text evidence="3">The sequence shown here is derived from an EMBL/GenBank/DDBJ whole genome shotgun (WGS) entry which is preliminary data.</text>
</comment>
<sequence length="105" mass="11402">MLSVISAILFIGVLALHTVIAAVMTRFFRIRLETTWGWIFFTVFFIPVVLLISTLLFTGVFQIGVDLGAPSVAAGVLIGLPLAVGFTIDVLYIPPPDEIELPEKA</sequence>
<name>A0AAE3FX07_9EURY</name>
<keyword evidence="1" id="KW-1133">Transmembrane helix</keyword>
<dbReference type="EMBL" id="JAKRVX010000002">
    <property type="protein sequence ID" value="MCL9816470.1"/>
    <property type="molecule type" value="Genomic_DNA"/>
</dbReference>
<feature type="transmembrane region" description="Helical" evidence="1">
    <location>
        <begin position="37"/>
        <end position="60"/>
    </location>
</feature>
<evidence type="ECO:0000313" key="3">
    <source>
        <dbReference type="EMBL" id="MCL9816470.1"/>
    </source>
</evidence>
<keyword evidence="4" id="KW-1185">Reference proteome</keyword>
<dbReference type="RefSeq" id="WP_174651957.1">
    <property type="nucleotide sequence ID" value="NZ_JAKRVX010000002.1"/>
</dbReference>
<dbReference type="InterPro" id="IPR058304">
    <property type="entry name" value="DUF7991"/>
</dbReference>